<reference evidence="2" key="2">
    <citation type="submission" date="2018-05" db="EMBL/GenBank/DDBJ databases">
        <title>OpunRS2 (Oryza punctata Reference Sequence Version 2).</title>
        <authorList>
            <person name="Zhang J."/>
            <person name="Kudrna D."/>
            <person name="Lee S."/>
            <person name="Talag J."/>
            <person name="Welchert J."/>
            <person name="Wing R.A."/>
        </authorList>
    </citation>
    <scope>NUCLEOTIDE SEQUENCE [LARGE SCALE GENOMIC DNA]</scope>
</reference>
<feature type="region of interest" description="Disordered" evidence="1">
    <location>
        <begin position="304"/>
        <end position="342"/>
    </location>
</feature>
<organism evidence="2">
    <name type="scientific">Oryza punctata</name>
    <name type="common">Red rice</name>
    <dbReference type="NCBI Taxonomy" id="4537"/>
    <lineage>
        <taxon>Eukaryota</taxon>
        <taxon>Viridiplantae</taxon>
        <taxon>Streptophyta</taxon>
        <taxon>Embryophyta</taxon>
        <taxon>Tracheophyta</taxon>
        <taxon>Spermatophyta</taxon>
        <taxon>Magnoliopsida</taxon>
        <taxon>Liliopsida</taxon>
        <taxon>Poales</taxon>
        <taxon>Poaceae</taxon>
        <taxon>BOP clade</taxon>
        <taxon>Oryzoideae</taxon>
        <taxon>Oryzeae</taxon>
        <taxon>Oryzinae</taxon>
        <taxon>Oryza</taxon>
    </lineage>
</organism>
<dbReference type="Proteomes" id="UP000026962">
    <property type="component" value="Chromosome 6"/>
</dbReference>
<evidence type="ECO:0000256" key="1">
    <source>
        <dbReference type="SAM" id="MobiDB-lite"/>
    </source>
</evidence>
<evidence type="ECO:0000313" key="2">
    <source>
        <dbReference type="EnsemblPlants" id="OPUNC06G24240.1"/>
    </source>
</evidence>
<protein>
    <submittedName>
        <fullName evidence="2">Uncharacterized protein</fullName>
    </submittedName>
</protein>
<name>A0A0E0LFB7_ORYPU</name>
<keyword evidence="3" id="KW-1185">Reference proteome</keyword>
<dbReference type="EnsemblPlants" id="OPUNC06G24240.1">
    <property type="protein sequence ID" value="OPUNC06G24240.1"/>
    <property type="gene ID" value="OPUNC06G24240"/>
</dbReference>
<dbReference type="AlphaFoldDB" id="A0A0E0LFB7"/>
<evidence type="ECO:0000313" key="3">
    <source>
        <dbReference type="Proteomes" id="UP000026962"/>
    </source>
</evidence>
<dbReference type="Gramene" id="OPUNC06G24240.1">
    <property type="protein sequence ID" value="OPUNC06G24240.1"/>
    <property type="gene ID" value="OPUNC06G24240"/>
</dbReference>
<feature type="compositionally biased region" description="Polar residues" evidence="1">
    <location>
        <begin position="304"/>
        <end position="322"/>
    </location>
</feature>
<dbReference type="OMA" id="SKKSMGQ"/>
<sequence length="342" mass="37537">MPIEIDLLVESGWGLARLVPYHSGFVEWSDYKKYLADYFTHNKPQLPPAGQQQIVVIPCPCMLQPTWYCIEMEDVLIEDCIDDLSRDDVTLVFAIKARAEEMIQSEDAKSSVAVVALECIAKEAALISKLLDCNFNSTDLIALSNNIRRSALNLMLYQGPESPVTAGAMLGITTEAERLVDLLSQTDTDVYSEYLRCKKIRECTSIVLLKLEQEFASKAADVAAASNNTSEGVSDVSNFEVSDSMKAADVAAASNNTSEGVSDVLNFEVSDSMKAPDVAAASNNTSEIDVLNFEVYDSMRGSSKGMNDNSGNLKLKFNNQVEGKSKKEKRKLKKQNKARVVA</sequence>
<dbReference type="HOGENOM" id="CLU_812303_0_0_1"/>
<proteinExistence type="predicted"/>
<dbReference type="eggNOG" id="ENOG502R49D">
    <property type="taxonomic scope" value="Eukaryota"/>
</dbReference>
<accession>A0A0E0LFB7</accession>
<feature type="compositionally biased region" description="Basic residues" evidence="1">
    <location>
        <begin position="326"/>
        <end position="342"/>
    </location>
</feature>
<reference evidence="2" key="1">
    <citation type="submission" date="2015-04" db="UniProtKB">
        <authorList>
            <consortium name="EnsemblPlants"/>
        </authorList>
    </citation>
    <scope>IDENTIFICATION</scope>
</reference>